<feature type="region of interest" description="Disordered" evidence="1">
    <location>
        <begin position="1"/>
        <end position="20"/>
    </location>
</feature>
<keyword evidence="3" id="KW-1185">Reference proteome</keyword>
<dbReference type="GeneID" id="36322235"/>
<dbReference type="AlphaFoldDB" id="A0A1X6NF62"/>
<reference evidence="2 3" key="1">
    <citation type="submission" date="2017-04" db="EMBL/GenBank/DDBJ databases">
        <title>Genome Sequence of the Model Brown-Rot Fungus Postia placenta SB12.</title>
        <authorList>
            <consortium name="DOE Joint Genome Institute"/>
            <person name="Gaskell J."/>
            <person name="Kersten P."/>
            <person name="Larrondo L.F."/>
            <person name="Canessa P."/>
            <person name="Martinez D."/>
            <person name="Hibbett D."/>
            <person name="Schmoll M."/>
            <person name="Kubicek C.P."/>
            <person name="Martinez A.T."/>
            <person name="Yadav J."/>
            <person name="Master E."/>
            <person name="Magnuson J.K."/>
            <person name="James T."/>
            <person name="Yaver D."/>
            <person name="Berka R."/>
            <person name="Labutti K."/>
            <person name="Lipzen A."/>
            <person name="Aerts A."/>
            <person name="Barry K."/>
            <person name="Henrissat B."/>
            <person name="Blanchette R."/>
            <person name="Grigoriev I."/>
            <person name="Cullen D."/>
        </authorList>
    </citation>
    <scope>NUCLEOTIDE SEQUENCE [LARGE SCALE GENOMIC DNA]</scope>
    <source>
        <strain evidence="2 3">MAD-698-R-SB12</strain>
    </source>
</reference>
<dbReference type="STRING" id="670580.A0A1X6NF62"/>
<feature type="compositionally biased region" description="Acidic residues" evidence="1">
    <location>
        <begin position="96"/>
        <end position="108"/>
    </location>
</feature>
<gene>
    <name evidence="2" type="ORF">POSPLADRAFT_1037877</name>
</gene>
<evidence type="ECO:0000313" key="3">
    <source>
        <dbReference type="Proteomes" id="UP000194127"/>
    </source>
</evidence>
<name>A0A1X6NF62_9APHY</name>
<dbReference type="OrthoDB" id="3204502at2759"/>
<dbReference type="RefSeq" id="XP_024343944.1">
    <property type="nucleotide sequence ID" value="XM_024477285.1"/>
</dbReference>
<evidence type="ECO:0000256" key="1">
    <source>
        <dbReference type="SAM" id="MobiDB-lite"/>
    </source>
</evidence>
<organism evidence="2 3">
    <name type="scientific">Postia placenta MAD-698-R-SB12</name>
    <dbReference type="NCBI Taxonomy" id="670580"/>
    <lineage>
        <taxon>Eukaryota</taxon>
        <taxon>Fungi</taxon>
        <taxon>Dikarya</taxon>
        <taxon>Basidiomycota</taxon>
        <taxon>Agaricomycotina</taxon>
        <taxon>Agaricomycetes</taxon>
        <taxon>Polyporales</taxon>
        <taxon>Adustoporiaceae</taxon>
        <taxon>Rhodonia</taxon>
    </lineage>
</organism>
<feature type="region of interest" description="Disordered" evidence="1">
    <location>
        <begin position="55"/>
        <end position="114"/>
    </location>
</feature>
<protein>
    <submittedName>
        <fullName evidence="2">Uncharacterized protein</fullName>
    </submittedName>
</protein>
<evidence type="ECO:0000313" key="2">
    <source>
        <dbReference type="EMBL" id="OSX67150.1"/>
    </source>
</evidence>
<dbReference type="EMBL" id="KZ110591">
    <property type="protein sequence ID" value="OSX67150.1"/>
    <property type="molecule type" value="Genomic_DNA"/>
</dbReference>
<feature type="region of interest" description="Disordered" evidence="1">
    <location>
        <begin position="135"/>
        <end position="206"/>
    </location>
</feature>
<sequence>MTFRPRPILKRDSPPPLSNNLPFTTTDYVLSPHVHFPPTPWITTVRFTHSPHTYDRAPIAISPNERLVPRRHRKVQSPPADFDGERRGRPRTRNGDDDDDDDDSSDNEMDLKGSYFHPRAYEACTTEPCDVPRATFDISFPPSLTPDMSPSDESDDQVKTPPDAAIPSLPPSIAHPSNIHTPPKVASPRSRPTLRSTKATVADKMHRPSFARSAASCAVSFAPTPNLDEGCLGGF</sequence>
<dbReference type="Proteomes" id="UP000194127">
    <property type="component" value="Unassembled WGS sequence"/>
</dbReference>
<proteinExistence type="predicted"/>
<accession>A0A1X6NF62</accession>